<organism evidence="1">
    <name type="scientific">bioreactor metagenome</name>
    <dbReference type="NCBI Taxonomy" id="1076179"/>
    <lineage>
        <taxon>unclassified sequences</taxon>
        <taxon>metagenomes</taxon>
        <taxon>ecological metagenomes</taxon>
    </lineage>
</organism>
<name>A0A645IVH4_9ZZZZ</name>
<evidence type="ECO:0000313" key="1">
    <source>
        <dbReference type="EMBL" id="MPN51183.1"/>
    </source>
</evidence>
<dbReference type="EMBL" id="VSSQ01116030">
    <property type="protein sequence ID" value="MPN51183.1"/>
    <property type="molecule type" value="Genomic_DNA"/>
</dbReference>
<sequence>MNFKQGGFRDIDVPLANQGGGEAVEHGENQGADLEAVHVAVGADDHLVPPEVPQIKLRQILYVLVLHLDAAAQHLHQVGNDFAFENPGVIRLQAV</sequence>
<comment type="caution">
    <text evidence="1">The sequence shown here is derived from an EMBL/GenBank/DDBJ whole genome shotgun (WGS) entry which is preliminary data.</text>
</comment>
<reference evidence="1" key="1">
    <citation type="submission" date="2019-08" db="EMBL/GenBank/DDBJ databases">
        <authorList>
            <person name="Kucharzyk K."/>
            <person name="Murdoch R.W."/>
            <person name="Higgins S."/>
            <person name="Loffler F."/>
        </authorList>
    </citation>
    <scope>NUCLEOTIDE SEQUENCE</scope>
</reference>
<dbReference type="AlphaFoldDB" id="A0A645IVH4"/>
<proteinExistence type="predicted"/>
<gene>
    <name evidence="1" type="ORF">SDC9_198825</name>
</gene>
<accession>A0A645IVH4</accession>
<protein>
    <submittedName>
        <fullName evidence="1">Uncharacterized protein</fullName>
    </submittedName>
</protein>